<sequence length="143" mass="15646">MCAGHTDDGRDLGPTADLLNLVFGFQPPIGIDHLDWYYRGNPHGRASVGRAYDDGRLVGNYALVPLRFQSNHGPDLRLGLGVDLSTRPDSRGTGAFRRTVEDSYRVGTADGLDGILGVANAQSVPRMVETLGWRRLPDRPARF</sequence>
<protein>
    <recommendedName>
        <fullName evidence="2">N-acetyltransferase domain-containing protein</fullName>
    </recommendedName>
</protein>
<gene>
    <name evidence="1" type="ORF">METZ01_LOCUS481247</name>
</gene>
<dbReference type="EMBL" id="UINC01206661">
    <property type="protein sequence ID" value="SVE28393.1"/>
    <property type="molecule type" value="Genomic_DNA"/>
</dbReference>
<evidence type="ECO:0000313" key="1">
    <source>
        <dbReference type="EMBL" id="SVE28393.1"/>
    </source>
</evidence>
<dbReference type="InterPro" id="IPR016181">
    <property type="entry name" value="Acyl_CoA_acyltransferase"/>
</dbReference>
<evidence type="ECO:0008006" key="2">
    <source>
        <dbReference type="Google" id="ProtNLM"/>
    </source>
</evidence>
<organism evidence="1">
    <name type="scientific">marine metagenome</name>
    <dbReference type="NCBI Taxonomy" id="408172"/>
    <lineage>
        <taxon>unclassified sequences</taxon>
        <taxon>metagenomes</taxon>
        <taxon>ecological metagenomes</taxon>
    </lineage>
</organism>
<name>A0A383C8L1_9ZZZZ</name>
<dbReference type="Gene3D" id="3.40.630.30">
    <property type="match status" value="1"/>
</dbReference>
<feature type="non-terminal residue" evidence="1">
    <location>
        <position position="143"/>
    </location>
</feature>
<reference evidence="1" key="1">
    <citation type="submission" date="2018-05" db="EMBL/GenBank/DDBJ databases">
        <authorList>
            <person name="Lanie J.A."/>
            <person name="Ng W.-L."/>
            <person name="Kazmierczak K.M."/>
            <person name="Andrzejewski T.M."/>
            <person name="Davidsen T.M."/>
            <person name="Wayne K.J."/>
            <person name="Tettelin H."/>
            <person name="Glass J.I."/>
            <person name="Rusch D."/>
            <person name="Podicherti R."/>
            <person name="Tsui H.-C.T."/>
            <person name="Winkler M.E."/>
        </authorList>
    </citation>
    <scope>NUCLEOTIDE SEQUENCE</scope>
</reference>
<accession>A0A383C8L1</accession>
<dbReference type="AlphaFoldDB" id="A0A383C8L1"/>
<proteinExistence type="predicted"/>
<dbReference type="SUPFAM" id="SSF55729">
    <property type="entry name" value="Acyl-CoA N-acyltransferases (Nat)"/>
    <property type="match status" value="1"/>
</dbReference>